<feature type="non-terminal residue" evidence="1">
    <location>
        <position position="80"/>
    </location>
</feature>
<reference evidence="1" key="1">
    <citation type="journal article" date="2015" name="Nature">
        <title>Complex archaea that bridge the gap between prokaryotes and eukaryotes.</title>
        <authorList>
            <person name="Spang A."/>
            <person name="Saw J.H."/>
            <person name="Jorgensen S.L."/>
            <person name="Zaremba-Niedzwiedzka K."/>
            <person name="Martijn J."/>
            <person name="Lind A.E."/>
            <person name="van Eijk R."/>
            <person name="Schleper C."/>
            <person name="Guy L."/>
            <person name="Ettema T.J."/>
        </authorList>
    </citation>
    <scope>NUCLEOTIDE SEQUENCE</scope>
</reference>
<proteinExistence type="predicted"/>
<name>A0A0F9CG18_9ZZZZ</name>
<gene>
    <name evidence="1" type="ORF">LCGC14_2614340</name>
</gene>
<dbReference type="EMBL" id="LAZR01044453">
    <property type="protein sequence ID" value="KKL04611.1"/>
    <property type="molecule type" value="Genomic_DNA"/>
</dbReference>
<dbReference type="AlphaFoldDB" id="A0A0F9CG18"/>
<evidence type="ECO:0000313" key="1">
    <source>
        <dbReference type="EMBL" id="KKL04611.1"/>
    </source>
</evidence>
<accession>A0A0F9CG18</accession>
<organism evidence="1">
    <name type="scientific">marine sediment metagenome</name>
    <dbReference type="NCBI Taxonomy" id="412755"/>
    <lineage>
        <taxon>unclassified sequences</taxon>
        <taxon>metagenomes</taxon>
        <taxon>ecological metagenomes</taxon>
    </lineage>
</organism>
<sequence>MLRTNGINCDIAVLPHGFLARRKLFELAVDFDGVFLHKKGVNLFDAFWLKRYSKKIIYNFDDAVMYKDKKPEFNSLSHFI</sequence>
<comment type="caution">
    <text evidence="1">The sequence shown here is derived from an EMBL/GenBank/DDBJ whole genome shotgun (WGS) entry which is preliminary data.</text>
</comment>
<protein>
    <submittedName>
        <fullName evidence="1">Uncharacterized protein</fullName>
    </submittedName>
</protein>